<feature type="signal peptide" evidence="2">
    <location>
        <begin position="1"/>
        <end position="22"/>
    </location>
</feature>
<evidence type="ECO:0000313" key="5">
    <source>
        <dbReference type="Proteomes" id="UP000317648"/>
    </source>
</evidence>
<gene>
    <name evidence="4" type="ORF">Pla8534_17670</name>
</gene>
<name>A0A518DQ73_9BACT</name>
<dbReference type="Pfam" id="PF07596">
    <property type="entry name" value="SBP_bac_10"/>
    <property type="match status" value="1"/>
</dbReference>
<dbReference type="Proteomes" id="UP000317648">
    <property type="component" value="Chromosome"/>
</dbReference>
<sequence precursor="true">MLKLFFPCLLLGSLLLGSLALVGCGGSQTMPGETQATEATGVPVEPQAKPVAARPASLPAAAPSRPEPPAQTTLPVVDIEPMPEPTPEPTPEPMNSGDLERETGDPPVEDAAAHLRELLTFIPSDALGALVIQTEQIMSRPWTRQMLQATGAEREMREDFAGTKNFLEILVLATHQGQTVREIIEIREFFSHEAAVAYVLEPKPPRGPIFPESRVFGDFTVYLGGNYHYALRGAVVLGSDSTIALKRAIDQTGPPERLESLLEQGGLHHDLFWAVTSDETGVIAERAIVELAPYPLLKPQEEKLSRLLAFSGGGSLDGKLEEGELFHFDLELPDEETAQQVVDFADSIRATARQAGLDLIASNQGDPAATLTAQQAFAALFAGTTLTRDGSVIHGQAKAPAGFADWPETLGPAVALLREHYLNFHQSRYNLEDIARAMWDFKTRHFSFPPGAIRDKEGNPLLSWRVAILPFLGEYDLYDKFHHDEPWDSPHNRELVKEMPRVFGNQGDGTTRYLLFAGRGSPFEPPRSFRKPPLEQGASELWISKRQAYTLCAVQAAPEKAVPWTKPEDVAYDPASPLDGLGKLPDGKLVAVFFDRRSRVIDTGRLTQEQFRRFIEYQDDKKIDFEYEAE</sequence>
<organism evidence="4 5">
    <name type="scientific">Lignipirellula cremea</name>
    <dbReference type="NCBI Taxonomy" id="2528010"/>
    <lineage>
        <taxon>Bacteria</taxon>
        <taxon>Pseudomonadati</taxon>
        <taxon>Planctomycetota</taxon>
        <taxon>Planctomycetia</taxon>
        <taxon>Pirellulales</taxon>
        <taxon>Pirellulaceae</taxon>
        <taxon>Lignipirellula</taxon>
    </lineage>
</organism>
<dbReference type="KEGG" id="lcre:Pla8534_17670"/>
<keyword evidence="2" id="KW-0732">Signal</keyword>
<dbReference type="InterPro" id="IPR011453">
    <property type="entry name" value="DUF1559"/>
</dbReference>
<accession>A0A518DQ73</accession>
<feature type="compositionally biased region" description="Pro residues" evidence="1">
    <location>
        <begin position="82"/>
        <end position="92"/>
    </location>
</feature>
<dbReference type="AlphaFoldDB" id="A0A518DQ73"/>
<dbReference type="EMBL" id="CP036433">
    <property type="protein sequence ID" value="QDU93981.1"/>
    <property type="molecule type" value="Genomic_DNA"/>
</dbReference>
<feature type="domain" description="DUF1559" evidence="3">
    <location>
        <begin position="426"/>
        <end position="497"/>
    </location>
</feature>
<protein>
    <recommendedName>
        <fullName evidence="3">DUF1559 domain-containing protein</fullName>
    </recommendedName>
</protein>
<proteinExistence type="predicted"/>
<keyword evidence="5" id="KW-1185">Reference proteome</keyword>
<evidence type="ECO:0000256" key="1">
    <source>
        <dbReference type="SAM" id="MobiDB-lite"/>
    </source>
</evidence>
<evidence type="ECO:0000313" key="4">
    <source>
        <dbReference type="EMBL" id="QDU93981.1"/>
    </source>
</evidence>
<dbReference type="PROSITE" id="PS51257">
    <property type="entry name" value="PROKAR_LIPOPROTEIN"/>
    <property type="match status" value="1"/>
</dbReference>
<feature type="compositionally biased region" description="Low complexity" evidence="1">
    <location>
        <begin position="50"/>
        <end position="64"/>
    </location>
</feature>
<feature type="chain" id="PRO_5022236586" description="DUF1559 domain-containing protein" evidence="2">
    <location>
        <begin position="23"/>
        <end position="630"/>
    </location>
</feature>
<dbReference type="RefSeq" id="WP_145051627.1">
    <property type="nucleotide sequence ID" value="NZ_CP036433.1"/>
</dbReference>
<feature type="region of interest" description="Disordered" evidence="1">
    <location>
        <begin position="47"/>
        <end position="106"/>
    </location>
</feature>
<dbReference type="OrthoDB" id="285651at2"/>
<evidence type="ECO:0000256" key="2">
    <source>
        <dbReference type="SAM" id="SignalP"/>
    </source>
</evidence>
<evidence type="ECO:0000259" key="3">
    <source>
        <dbReference type="Pfam" id="PF07596"/>
    </source>
</evidence>
<reference evidence="4 5" key="1">
    <citation type="submission" date="2019-02" db="EMBL/GenBank/DDBJ databases">
        <title>Deep-cultivation of Planctomycetes and their phenomic and genomic characterization uncovers novel biology.</title>
        <authorList>
            <person name="Wiegand S."/>
            <person name="Jogler M."/>
            <person name="Boedeker C."/>
            <person name="Pinto D."/>
            <person name="Vollmers J."/>
            <person name="Rivas-Marin E."/>
            <person name="Kohn T."/>
            <person name="Peeters S.H."/>
            <person name="Heuer A."/>
            <person name="Rast P."/>
            <person name="Oberbeckmann S."/>
            <person name="Bunk B."/>
            <person name="Jeske O."/>
            <person name="Meyerdierks A."/>
            <person name="Storesund J.E."/>
            <person name="Kallscheuer N."/>
            <person name="Luecker S."/>
            <person name="Lage O.M."/>
            <person name="Pohl T."/>
            <person name="Merkel B.J."/>
            <person name="Hornburger P."/>
            <person name="Mueller R.-W."/>
            <person name="Bruemmer F."/>
            <person name="Labrenz M."/>
            <person name="Spormann A.M."/>
            <person name="Op den Camp H."/>
            <person name="Overmann J."/>
            <person name="Amann R."/>
            <person name="Jetten M.S.M."/>
            <person name="Mascher T."/>
            <person name="Medema M.H."/>
            <person name="Devos D.P."/>
            <person name="Kaster A.-K."/>
            <person name="Ovreas L."/>
            <person name="Rohde M."/>
            <person name="Galperin M.Y."/>
            <person name="Jogler C."/>
        </authorList>
    </citation>
    <scope>NUCLEOTIDE SEQUENCE [LARGE SCALE GENOMIC DNA]</scope>
    <source>
        <strain evidence="4 5">Pla85_3_4</strain>
    </source>
</reference>